<comment type="subcellular location">
    <subcellularLocation>
        <location evidence="1">Cell inner membrane</location>
        <topology evidence="1">Multi-pass membrane protein</topology>
    </subcellularLocation>
</comment>
<dbReference type="PANTHER" id="PTHR43702:SF13">
    <property type="entry name" value="MONOSACCHARIDE TRANSPORTER, PUTATIVE (AFU_ORTHOLOGUE AFUA_4G06630)-RELATED"/>
    <property type="match status" value="1"/>
</dbReference>
<feature type="transmembrane region" description="Helical" evidence="5">
    <location>
        <begin position="950"/>
        <end position="969"/>
    </location>
</feature>
<evidence type="ECO:0000259" key="6">
    <source>
        <dbReference type="Pfam" id="PF20684"/>
    </source>
</evidence>
<dbReference type="GO" id="GO:0022857">
    <property type="term" value="F:transmembrane transporter activity"/>
    <property type="evidence" value="ECO:0007669"/>
    <property type="project" value="InterPro"/>
</dbReference>
<gene>
    <name evidence="7" type="ORF">CDD82_461</name>
</gene>
<feature type="transmembrane region" description="Helical" evidence="5">
    <location>
        <begin position="722"/>
        <end position="745"/>
    </location>
</feature>
<evidence type="ECO:0000256" key="1">
    <source>
        <dbReference type="ARBA" id="ARBA00004429"/>
    </source>
</evidence>
<feature type="transmembrane region" description="Helical" evidence="5">
    <location>
        <begin position="690"/>
        <end position="710"/>
    </location>
</feature>
<dbReference type="GO" id="GO:0005886">
    <property type="term" value="C:plasma membrane"/>
    <property type="evidence" value="ECO:0007669"/>
    <property type="project" value="UniProtKB-SubCell"/>
</dbReference>
<dbReference type="InterPro" id="IPR050375">
    <property type="entry name" value="MFS_TsgA-like"/>
</dbReference>
<keyword evidence="8" id="KW-1185">Reference proteome</keyword>
<keyword evidence="2" id="KW-1003">Cell membrane</keyword>
<dbReference type="SUPFAM" id="SSF103473">
    <property type="entry name" value="MFS general substrate transporter"/>
    <property type="match status" value="1"/>
</dbReference>
<dbReference type="AlphaFoldDB" id="A0A2C5ZHY1"/>
<keyword evidence="5" id="KW-0812">Transmembrane</keyword>
<evidence type="ECO:0000256" key="5">
    <source>
        <dbReference type="SAM" id="Phobius"/>
    </source>
</evidence>
<feature type="transmembrane region" description="Helical" evidence="5">
    <location>
        <begin position="798"/>
        <end position="819"/>
    </location>
</feature>
<dbReference type="Pfam" id="PF12298">
    <property type="entry name" value="Bot1p"/>
    <property type="match status" value="1"/>
</dbReference>
<feature type="transmembrane region" description="Helical" evidence="5">
    <location>
        <begin position="1012"/>
        <end position="1032"/>
    </location>
</feature>
<sequence>MASAALIPPPCRFFSTTPHLDKMTKARIKLFQFLNGRKGRVYREPKGEPLYMGTHKDQPFPENPLFRSQPVLSDSVRQIIWTRVAEEGEALKVVSADMNIDVRRVAAVVRLKEVENRWKKAGKKLATPYAEAISKMVPQAYWYPGEDNVPFENINEIEVHPATTKQLFLPVSESRQFTRADAAKAFSDTLLPADARSPQPQLISMEREVLDGATRKDSREKFVQAARQEEKDLETAEEARVKAEDLRTQRVTHGRYEWRFKKISVEDVGRDGKRHEGTGMRYGAPFDDRSGGKIKIPTSNPALMGTKTSILIFYLRLAKNTQTVLRYASWVTLAVVNVSGLVLTFMNIFQCSPIQAAWAADFHGPSTCIPLLTEFICAAPVNILTDLAILALPIPVLTGMRLPSRQKTILVITFALGIFVTIVDVVRIYYLQRAITDVPTGTTSDPESRFGGEADFAWNASLSLMWSAVEVNVGMACACIPTLKPLILKLLPAMLHDPNGTRTSSMSRGPMDPDMPRRVSTATGALKADEAFLPDGHVAMKPVDFLTIPETAVIVGSSWRHASSDTAATHAPTSFTASSAPENGVFFGFVNMAKPKSMLRVAMAESLKYCTIVSILFFLWGLSYGLLNTLNNAVAAVNHMPTSQTLGLTSAYFGGGYFFGPLLVGEWILRRDEHNRTKRHGKNEAEHVGGFKATFIVGLCIYGIGTIIFWPSAVTNSYGGFMLSNFVVGFGLSVLEVGANSFMVLCGPAEYGETRLLVAQGVQGVGSVLSGLLAQKVFFKGISQDNMPNSMTLINVQWTYLGITLLCVVLGLFFYYMPLPEVSDKELKRSASLLPSVDPKRRSIAGLELRTVSLILAVFTQWVYVASQESNSIFFRDLLISVSPIQEATRSSEHMEAHGGKYNPDRPPGIALPIPDYLLVGHSAFAVSRFLVGYLTYLSVSRPRLPQPRTYLTICVALCFICALLLVTVQPSKPDLQVIPVLFFFFAEGPIWPLIFALGLRGQGRRTKRAAAFITMGGSGPAFFPFIMYFISHHGSVRRAYIVIVALQVAMMTYPAFLEMSRAARRLVDQRPDLRHGLPSDDTPLHEIIARREAHADVGGAQPSPGFLRRMSKGLDFGFGGAHKAGYQGGADHSEEVSPRTSMADAGRPI</sequence>
<dbReference type="Proteomes" id="UP000224854">
    <property type="component" value="Unassembled WGS sequence"/>
</dbReference>
<dbReference type="Pfam" id="PF20684">
    <property type="entry name" value="Fung_rhodopsin"/>
    <property type="match status" value="1"/>
</dbReference>
<proteinExistence type="predicted"/>
<feature type="transmembrane region" description="Helical" evidence="5">
    <location>
        <begin position="369"/>
        <end position="397"/>
    </location>
</feature>
<feature type="transmembrane region" description="Helical" evidence="5">
    <location>
        <begin position="606"/>
        <end position="627"/>
    </location>
</feature>
<feature type="coiled-coil region" evidence="3">
    <location>
        <begin position="219"/>
        <end position="246"/>
    </location>
</feature>
<feature type="region of interest" description="Disordered" evidence="4">
    <location>
        <begin position="1127"/>
        <end position="1150"/>
    </location>
</feature>
<dbReference type="InterPro" id="IPR049326">
    <property type="entry name" value="Rhodopsin_dom_fungi"/>
</dbReference>
<keyword evidence="5" id="KW-1133">Transmembrane helix</keyword>
<dbReference type="PANTHER" id="PTHR43702">
    <property type="entry name" value="L-FUCOSE-PROTON SYMPORTER"/>
    <property type="match status" value="1"/>
</dbReference>
<evidence type="ECO:0000313" key="7">
    <source>
        <dbReference type="EMBL" id="PHH81575.1"/>
    </source>
</evidence>
<feature type="transmembrane region" description="Helical" evidence="5">
    <location>
        <begin position="324"/>
        <end position="349"/>
    </location>
</feature>
<name>A0A2C5ZHY1_9HYPO</name>
<feature type="transmembrane region" description="Helical" evidence="5">
    <location>
        <begin position="409"/>
        <end position="430"/>
    </location>
</feature>
<accession>A0A2C5ZHY1</accession>
<protein>
    <recommendedName>
        <fullName evidence="6">Rhodopsin domain-containing protein</fullName>
    </recommendedName>
</protein>
<dbReference type="Gene3D" id="1.20.1250.20">
    <property type="entry name" value="MFS general substrate transporter like domains"/>
    <property type="match status" value="2"/>
</dbReference>
<keyword evidence="5" id="KW-0472">Membrane</keyword>
<dbReference type="InterPro" id="IPR011701">
    <property type="entry name" value="MFS"/>
</dbReference>
<dbReference type="InterPro" id="IPR036259">
    <property type="entry name" value="MFS_trans_sf"/>
</dbReference>
<dbReference type="EMBL" id="NJEU01000110">
    <property type="protein sequence ID" value="PHH81575.1"/>
    <property type="molecule type" value="Genomic_DNA"/>
</dbReference>
<evidence type="ECO:0000256" key="4">
    <source>
        <dbReference type="SAM" id="MobiDB-lite"/>
    </source>
</evidence>
<evidence type="ECO:0000313" key="8">
    <source>
        <dbReference type="Proteomes" id="UP000224854"/>
    </source>
</evidence>
<feature type="transmembrane region" description="Helical" evidence="5">
    <location>
        <begin position="1038"/>
        <end position="1057"/>
    </location>
</feature>
<reference evidence="7 8" key="1">
    <citation type="submission" date="2017-06" db="EMBL/GenBank/DDBJ databases">
        <title>Ant-infecting Ophiocordyceps genomes reveal a high diversity of potential behavioral manipulation genes and a possible major role for enterotoxins.</title>
        <authorList>
            <person name="De Bekker C."/>
            <person name="Evans H.C."/>
            <person name="Brachmann A."/>
            <person name="Hughes D.P."/>
        </authorList>
    </citation>
    <scope>NUCLEOTIDE SEQUENCE [LARGE SCALE GENOMIC DNA]</scope>
    <source>
        <strain evidence="7 8">1348a</strain>
    </source>
</reference>
<dbReference type="OrthoDB" id="546893at2759"/>
<feature type="transmembrane region" description="Helical" evidence="5">
    <location>
        <begin position="757"/>
        <end position="778"/>
    </location>
</feature>
<keyword evidence="3" id="KW-0175">Coiled coil</keyword>
<evidence type="ECO:0000256" key="2">
    <source>
        <dbReference type="ARBA" id="ARBA00022475"/>
    </source>
</evidence>
<feature type="transmembrane region" description="Helical" evidence="5">
    <location>
        <begin position="981"/>
        <end position="1000"/>
    </location>
</feature>
<feature type="domain" description="Rhodopsin" evidence="6">
    <location>
        <begin position="301"/>
        <end position="487"/>
    </location>
</feature>
<feature type="transmembrane region" description="Helical" evidence="5">
    <location>
        <begin position="647"/>
        <end position="669"/>
    </location>
</feature>
<dbReference type="Pfam" id="PF07690">
    <property type="entry name" value="MFS_1"/>
    <property type="match status" value="1"/>
</dbReference>
<organism evidence="7 8">
    <name type="scientific">Ophiocordyceps australis</name>
    <dbReference type="NCBI Taxonomy" id="1399860"/>
    <lineage>
        <taxon>Eukaryota</taxon>
        <taxon>Fungi</taxon>
        <taxon>Dikarya</taxon>
        <taxon>Ascomycota</taxon>
        <taxon>Pezizomycotina</taxon>
        <taxon>Sordariomycetes</taxon>
        <taxon>Hypocreomycetidae</taxon>
        <taxon>Hypocreales</taxon>
        <taxon>Ophiocordycipitaceae</taxon>
        <taxon>Ophiocordyceps</taxon>
    </lineage>
</organism>
<evidence type="ECO:0000256" key="3">
    <source>
        <dbReference type="SAM" id="Coils"/>
    </source>
</evidence>
<comment type="caution">
    <text evidence="7">The sequence shown here is derived from an EMBL/GenBank/DDBJ whole genome shotgun (WGS) entry which is preliminary data.</text>
</comment>